<accession>A0ABY3PFQ6</accession>
<dbReference type="Proteomes" id="UP001197626">
    <property type="component" value="Chromosome"/>
</dbReference>
<protein>
    <recommendedName>
        <fullName evidence="3">Phage protein</fullName>
    </recommendedName>
</protein>
<evidence type="ECO:0000313" key="1">
    <source>
        <dbReference type="EMBL" id="UEX91139.1"/>
    </source>
</evidence>
<keyword evidence="2" id="KW-1185">Reference proteome</keyword>
<sequence>MQFNGWEIIVNCKDNYEITTNETTLVVIDRDNDVALAVKYVDGDLKINHINYSTDFYINADNKELKLVIHDFSE</sequence>
<evidence type="ECO:0000313" key="2">
    <source>
        <dbReference type="Proteomes" id="UP001197626"/>
    </source>
</evidence>
<organism evidence="1 2">
    <name type="scientific">Staphylococcus ratti</name>
    <dbReference type="NCBI Taxonomy" id="2892440"/>
    <lineage>
        <taxon>Bacteria</taxon>
        <taxon>Bacillati</taxon>
        <taxon>Bacillota</taxon>
        <taxon>Bacilli</taxon>
        <taxon>Bacillales</taxon>
        <taxon>Staphylococcaceae</taxon>
        <taxon>Staphylococcus</taxon>
    </lineage>
</organism>
<reference evidence="1 2" key="1">
    <citation type="journal article" date="2022" name="Pathogens">
        <title>Staphylococcus ratti sp. nov. Isolated from a Lab Rat.</title>
        <authorList>
            <person name="Kovarovic V."/>
            <person name="Sedlacek I."/>
            <person name="Petras P."/>
            <person name="Kralova S."/>
            <person name="Maslanova I."/>
            <person name="Svec P."/>
            <person name="Neumann-Schaal M."/>
            <person name="Botka T."/>
            <person name="Gelbicova T."/>
            <person name="Stankova E."/>
            <person name="Doskar J."/>
            <person name="Pantucek R."/>
        </authorList>
    </citation>
    <scope>NUCLEOTIDE SEQUENCE [LARGE SCALE GENOMIC DNA]</scope>
    <source>
        <strain evidence="1 2">CCM 9025</strain>
    </source>
</reference>
<dbReference type="EMBL" id="CP086654">
    <property type="protein sequence ID" value="UEX91139.1"/>
    <property type="molecule type" value="Genomic_DNA"/>
</dbReference>
<evidence type="ECO:0008006" key="3">
    <source>
        <dbReference type="Google" id="ProtNLM"/>
    </source>
</evidence>
<name>A0ABY3PFQ6_9STAP</name>
<gene>
    <name evidence="1" type="ORF">LN051_04515</name>
</gene>
<proteinExistence type="predicted"/>